<protein>
    <submittedName>
        <fullName evidence="2">GIY-YIG catalytic domain protein</fullName>
    </submittedName>
</protein>
<dbReference type="AlphaFoldDB" id="A0A6F9XTZ6"/>
<dbReference type="InterPro" id="IPR014001">
    <property type="entry name" value="Helicase_ATP-bd"/>
</dbReference>
<comment type="caution">
    <text evidence="2">The sequence shown here is derived from an EMBL/GenBank/DDBJ whole genome shotgun (WGS) entry which is preliminary data.</text>
</comment>
<dbReference type="SUPFAM" id="SSF52540">
    <property type="entry name" value="P-loop containing nucleoside triphosphate hydrolases"/>
    <property type="match status" value="1"/>
</dbReference>
<dbReference type="Gene3D" id="3.40.50.300">
    <property type="entry name" value="P-loop containing nucleotide triphosphate hydrolases"/>
    <property type="match status" value="1"/>
</dbReference>
<dbReference type="InterPro" id="IPR027417">
    <property type="entry name" value="P-loop_NTPase"/>
</dbReference>
<name>A0A6F9XTZ6_9LACO</name>
<dbReference type="PROSITE" id="PS50164">
    <property type="entry name" value="GIY_YIG"/>
    <property type="match status" value="1"/>
</dbReference>
<dbReference type="InterPro" id="IPR000305">
    <property type="entry name" value="GIY-YIG_endonuc"/>
</dbReference>
<accession>A0A6F9XTZ6</accession>
<evidence type="ECO:0000259" key="1">
    <source>
        <dbReference type="PROSITE" id="PS50164"/>
    </source>
</evidence>
<organism evidence="2">
    <name type="scientific">Ligilactobacillus agilis</name>
    <dbReference type="NCBI Taxonomy" id="1601"/>
    <lineage>
        <taxon>Bacteria</taxon>
        <taxon>Bacillati</taxon>
        <taxon>Bacillota</taxon>
        <taxon>Bacilli</taxon>
        <taxon>Lactobacillales</taxon>
        <taxon>Lactobacillaceae</taxon>
        <taxon>Ligilactobacillus</taxon>
    </lineage>
</organism>
<evidence type="ECO:0000313" key="2">
    <source>
        <dbReference type="EMBL" id="GET08645.1"/>
    </source>
</evidence>
<dbReference type="Pfam" id="PF01541">
    <property type="entry name" value="GIY-YIG"/>
    <property type="match status" value="1"/>
</dbReference>
<feature type="domain" description="GIY-YIG" evidence="1">
    <location>
        <begin position="40"/>
        <end position="121"/>
    </location>
</feature>
<dbReference type="InterPro" id="IPR018647">
    <property type="entry name" value="SLFN_3-like_DNA/RNA_helicase"/>
</dbReference>
<reference evidence="2" key="1">
    <citation type="submission" date="2019-10" db="EMBL/GenBank/DDBJ databases">
        <title>Lactobacillus agilis SY111 Whole Genome Sequencing Project.</title>
        <authorList>
            <person name="Suzuki S."/>
            <person name="Endo A."/>
            <person name="Maeno S."/>
            <person name="Shiwa Y."/>
            <person name="Matsutani M."/>
            <person name="Kajikawa A."/>
        </authorList>
    </citation>
    <scope>NUCLEOTIDE SEQUENCE</scope>
    <source>
        <strain evidence="2">SY111</strain>
    </source>
</reference>
<dbReference type="Proteomes" id="UP000494178">
    <property type="component" value="Unassembled WGS sequence"/>
</dbReference>
<dbReference type="EMBL" id="BLAN01000085">
    <property type="protein sequence ID" value="GET08645.1"/>
    <property type="molecule type" value="Genomic_DNA"/>
</dbReference>
<dbReference type="Gene3D" id="3.40.1440.10">
    <property type="entry name" value="GIY-YIG endonuclease"/>
    <property type="match status" value="1"/>
</dbReference>
<sequence>MAKYNYTILDVDSLKSGNILTTGGKEITEGALYNKLHSADVIYIYRETTGKTKKVYIGQTTNFLNRNKQHYSGNEEKFNQANFSEVMVVFSEYFNRSALDDVEQQLITYFIADSSQANYDKEIINLTGGNSVNEYRERELVASRVILPLWEQVLYPDWVNTKTIDALRSQELVKYSPIKKLTEEQQAIITDIMEHESVNYVINGDAGTGKTVLLTHLVAKFLETNPNKRVAVVVQPNWKDTAKSIFDVYGLSNSNLFVGTPTTFINQAEYFDTIIVDEAHKIPRKHYNQQQSVNKVYEKEEFIDCDSHLEIFQKLGHQIVLMYDVLQVIRPTNITRIQFRELTKGYKQKYLTTQFRIQGSNQKNFTSEDYINGIKYLLYKDTGLLEYTNFDKNFNRDVFRDKSEDAYFGYFTDQPLHNLVNWVEEDRNFYPEHVNRVLGGLVEDWKQADGKNPEITHWHEGDLKLRWNSTQNNWIHSKDVDAEDQVGSVFAVQGIDLNKVGVLIGNDLQIDSQGRLYANPANFFNVKGKFKKAEYEGNPEIQKEFTLLVLNIYYVLLTRGVDGIRLGFWKNDAFRKYMEDTLDIK</sequence>
<dbReference type="Pfam" id="PF09848">
    <property type="entry name" value="SLFN-g3_helicase"/>
    <property type="match status" value="1"/>
</dbReference>
<gene>
    <name evidence="2" type="ORF">SY111_12690</name>
</gene>
<dbReference type="SMART" id="SM00487">
    <property type="entry name" value="DEXDc"/>
    <property type="match status" value="1"/>
</dbReference>
<dbReference type="CDD" id="cd10439">
    <property type="entry name" value="GIY-YIG_COG3410"/>
    <property type="match status" value="1"/>
</dbReference>
<dbReference type="SUPFAM" id="SSF82771">
    <property type="entry name" value="GIY-YIG endonuclease"/>
    <property type="match status" value="1"/>
</dbReference>
<dbReference type="InterPro" id="IPR035901">
    <property type="entry name" value="GIY-YIG_endonuc_sf"/>
</dbReference>
<proteinExistence type="predicted"/>
<dbReference type="RefSeq" id="WP_172586080.1">
    <property type="nucleotide sequence ID" value="NZ_BLAN01000085.1"/>
</dbReference>